<organism evidence="1 2">
    <name type="scientific">Geothermobacter hydrogeniphilus</name>
    <dbReference type="NCBI Taxonomy" id="1969733"/>
    <lineage>
        <taxon>Bacteria</taxon>
        <taxon>Pseudomonadati</taxon>
        <taxon>Thermodesulfobacteriota</taxon>
        <taxon>Desulfuromonadia</taxon>
        <taxon>Desulfuromonadales</taxon>
        <taxon>Geothermobacteraceae</taxon>
        <taxon>Geothermobacter</taxon>
    </lineage>
</organism>
<dbReference type="Gene3D" id="3.40.50.300">
    <property type="entry name" value="P-loop containing nucleotide triphosphate hydrolases"/>
    <property type="match status" value="1"/>
</dbReference>
<dbReference type="RefSeq" id="WP_103113896.1">
    <property type="nucleotide sequence ID" value="NZ_PPFX01000001.1"/>
</dbReference>
<protein>
    <submittedName>
        <fullName evidence="1">DUF1611 domain-containing protein</fullName>
    </submittedName>
</protein>
<dbReference type="Proteomes" id="UP000236340">
    <property type="component" value="Unassembled WGS sequence"/>
</dbReference>
<dbReference type="EMBL" id="PPFX01000001">
    <property type="protein sequence ID" value="PNU21782.1"/>
    <property type="molecule type" value="Genomic_DNA"/>
</dbReference>
<dbReference type="SUPFAM" id="SSF52540">
    <property type="entry name" value="P-loop containing nucleoside triphosphate hydrolases"/>
    <property type="match status" value="1"/>
</dbReference>
<dbReference type="InterPro" id="IPR027417">
    <property type="entry name" value="P-loop_NTPase"/>
</dbReference>
<evidence type="ECO:0000313" key="2">
    <source>
        <dbReference type="Proteomes" id="UP000236340"/>
    </source>
</evidence>
<gene>
    <name evidence="1" type="ORF">C2E25_00705</name>
</gene>
<comment type="caution">
    <text evidence="1">The sequence shown here is derived from an EMBL/GenBank/DDBJ whole genome shotgun (WGS) entry which is preliminary data.</text>
</comment>
<dbReference type="AlphaFoldDB" id="A0A2K2HEQ6"/>
<accession>A0A2K2HEQ6</accession>
<name>A0A2K2HEQ6_9BACT</name>
<evidence type="ECO:0000313" key="1">
    <source>
        <dbReference type="EMBL" id="PNU21782.1"/>
    </source>
</evidence>
<proteinExistence type="predicted"/>
<dbReference type="OrthoDB" id="145933at2"/>
<sequence>MQMQKINRDNLFRLKWAYTTRNVDRSHVGLLLSGDVHPAAGDLTLARVDEIGQHRRLELTTSRRADLFEGDHIVVAFGNRYAPDQFEGVVPEHLGPCRLVAAGGVAARLLNSHDRMKQATRITTLGLLADAEGNRLNLRSYRLPQTVAIDSEPLMLAVAGTSMNAGKTTACANLVKGLVRRRLKVAAAKLTGTGAGADYRLLVDAGADPVYDFVDAGYVSTYRISRDALCDVVLTLCGRLTATRPEVIVLEIADGILQQETAQVFGMAEFAGRLDGVMFAANDALGAQAGVAWLAARQLPVIGVTGVLTSSPLATREAEAATGLPVFHTSALQHSNVAALIYNCLRSRRRILAQDPAAAAQQAAAGGS</sequence>
<reference evidence="1 2" key="1">
    <citation type="journal article" date="2018" name="Genome Announc.">
        <title>Genome Sequence of Geothermobacter sp. HR-1 Iron Reducer from the Loihi Seamount.</title>
        <authorList>
            <person name="Smith H."/>
            <person name="Abuyen K."/>
            <person name="Tremblay J."/>
            <person name="Savalia P."/>
            <person name="Perez-Rodriguez I."/>
            <person name="Emerson D."/>
            <person name="Tully B."/>
            <person name="Amend J."/>
        </authorList>
    </citation>
    <scope>NUCLEOTIDE SEQUENCE [LARGE SCALE GENOMIC DNA]</scope>
    <source>
        <strain evidence="1 2">HR-1</strain>
    </source>
</reference>